<feature type="signal peptide" evidence="3">
    <location>
        <begin position="1"/>
        <end position="16"/>
    </location>
</feature>
<evidence type="ECO:0000259" key="4">
    <source>
        <dbReference type="PROSITE" id="PS51910"/>
    </source>
</evidence>
<evidence type="ECO:0000313" key="6">
    <source>
        <dbReference type="Proteomes" id="UP000237271"/>
    </source>
</evidence>
<organism evidence="5 6">
    <name type="scientific">Phytophthora palmivora</name>
    <dbReference type="NCBI Taxonomy" id="4796"/>
    <lineage>
        <taxon>Eukaryota</taxon>
        <taxon>Sar</taxon>
        <taxon>Stramenopiles</taxon>
        <taxon>Oomycota</taxon>
        <taxon>Peronosporomycetes</taxon>
        <taxon>Peronosporales</taxon>
        <taxon>Peronosporaceae</taxon>
        <taxon>Phytophthora</taxon>
    </lineage>
</organism>
<evidence type="ECO:0000256" key="2">
    <source>
        <dbReference type="ARBA" id="ARBA00023295"/>
    </source>
</evidence>
<dbReference type="GO" id="GO:0016798">
    <property type="term" value="F:hydrolase activity, acting on glycosyl bonds"/>
    <property type="evidence" value="ECO:0007669"/>
    <property type="project" value="UniProtKB-KW"/>
</dbReference>
<dbReference type="AlphaFoldDB" id="A0A2P4XRG8"/>
<keyword evidence="1" id="KW-0378">Hydrolase</keyword>
<dbReference type="SUPFAM" id="SSF51445">
    <property type="entry name" value="(Trans)glycosidases"/>
    <property type="match status" value="1"/>
</dbReference>
<dbReference type="GO" id="GO:0005615">
    <property type="term" value="C:extracellular space"/>
    <property type="evidence" value="ECO:0007669"/>
    <property type="project" value="TreeGrafter"/>
</dbReference>
<feature type="domain" description="GH18" evidence="4">
    <location>
        <begin position="27"/>
        <end position="336"/>
    </location>
</feature>
<dbReference type="InterPro" id="IPR051887">
    <property type="entry name" value="GH18_Domain-Containing"/>
</dbReference>
<sequence length="336" mass="37835">MLLSVAIAVLLQLVVTRECVSQTVPLYDVKGFFVDLMTHEDRARLRACPCPNSGDLITSLCLPVDFAGKKPRKEVFAFSVAADDRWKHYDWDQLTTVAWNEDKELLCHAHSKGVKVVVKHNFDDVDQLCNITARHEWIQKTYNKIVQNYADGVNIDTEKPMHGATSQCLGSLVHELRHELEQHALTKNAQITFDVPWAPRGVDGRYYPWRELAAATDFLFVMSYDMRSQVYDACVGGANSPLALVKQGLQEFLLAFDVAPDKLVLGVPWYGYHYECLAGAIAIDDASWCQIRPVPFFGAPCSDAAGGQIDYGDVRRLVRTHELVEQWDSETLTPFV</sequence>
<dbReference type="PROSITE" id="PS51910">
    <property type="entry name" value="GH18_2"/>
    <property type="match status" value="1"/>
</dbReference>
<dbReference type="FunFam" id="3.20.20.80:FF:000315">
    <property type="entry name" value="Predicted protein"/>
    <property type="match status" value="1"/>
</dbReference>
<dbReference type="InterPro" id="IPR001223">
    <property type="entry name" value="Glyco_hydro18_cat"/>
</dbReference>
<dbReference type="OrthoDB" id="73875at2759"/>
<feature type="chain" id="PRO_5015149429" evidence="3">
    <location>
        <begin position="17"/>
        <end position="336"/>
    </location>
</feature>
<dbReference type="Proteomes" id="UP000237271">
    <property type="component" value="Unassembled WGS sequence"/>
</dbReference>
<dbReference type="GO" id="GO:0009313">
    <property type="term" value="P:oligosaccharide catabolic process"/>
    <property type="evidence" value="ECO:0007669"/>
    <property type="project" value="TreeGrafter"/>
</dbReference>
<keyword evidence="2" id="KW-0326">Glycosidase</keyword>
<comment type="caution">
    <text evidence="5">The sequence shown here is derived from an EMBL/GenBank/DDBJ whole genome shotgun (WGS) entry which is preliminary data.</text>
</comment>
<keyword evidence="6" id="KW-1185">Reference proteome</keyword>
<evidence type="ECO:0000256" key="1">
    <source>
        <dbReference type="ARBA" id="ARBA00022801"/>
    </source>
</evidence>
<evidence type="ECO:0000313" key="5">
    <source>
        <dbReference type="EMBL" id="POM68134.1"/>
    </source>
</evidence>
<dbReference type="InterPro" id="IPR017853">
    <property type="entry name" value="GH"/>
</dbReference>
<proteinExistence type="predicted"/>
<dbReference type="Pfam" id="PF00704">
    <property type="entry name" value="Glyco_hydro_18"/>
    <property type="match status" value="1"/>
</dbReference>
<gene>
    <name evidence="5" type="ORF">PHPALM_15747</name>
</gene>
<feature type="non-terminal residue" evidence="5">
    <location>
        <position position="336"/>
    </location>
</feature>
<dbReference type="EMBL" id="NCKW01008382">
    <property type="protein sequence ID" value="POM68134.1"/>
    <property type="molecule type" value="Genomic_DNA"/>
</dbReference>
<keyword evidence="3" id="KW-0732">Signal</keyword>
<reference evidence="5 6" key="1">
    <citation type="journal article" date="2017" name="Genome Biol. Evol.">
        <title>Phytophthora megakarya and P. palmivora, closely related causal agents of cacao black pod rot, underwent increases in genome sizes and gene numbers by different mechanisms.</title>
        <authorList>
            <person name="Ali S.S."/>
            <person name="Shao J."/>
            <person name="Lary D.J."/>
            <person name="Kronmiller B."/>
            <person name="Shen D."/>
            <person name="Strem M.D."/>
            <person name="Amoako-Attah I."/>
            <person name="Akrofi A.Y."/>
            <person name="Begoude B.A."/>
            <person name="Ten Hoopen G.M."/>
            <person name="Coulibaly K."/>
            <person name="Kebe B.I."/>
            <person name="Melnick R.L."/>
            <person name="Guiltinan M.J."/>
            <person name="Tyler B.M."/>
            <person name="Meinhardt L.W."/>
            <person name="Bailey B.A."/>
        </authorList>
    </citation>
    <scope>NUCLEOTIDE SEQUENCE [LARGE SCALE GENOMIC DNA]</scope>
    <source>
        <strain evidence="6">sbr112.9</strain>
    </source>
</reference>
<accession>A0A2P4XRG8</accession>
<dbReference type="PANTHER" id="PTHR46290">
    <property type="entry name" value="DI-N-ACETYLCHITOBIASE"/>
    <property type="match status" value="1"/>
</dbReference>
<dbReference type="PANTHER" id="PTHR46290:SF1">
    <property type="entry name" value="DI-N-ACETYLCHITOBIASE"/>
    <property type="match status" value="1"/>
</dbReference>
<name>A0A2P4XRG8_9STRA</name>
<protein>
    <submittedName>
        <fullName evidence="5">Di-N-acetylchitobiase</fullName>
    </submittedName>
</protein>
<evidence type="ECO:0000256" key="3">
    <source>
        <dbReference type="SAM" id="SignalP"/>
    </source>
</evidence>
<dbReference type="Gene3D" id="3.20.20.80">
    <property type="entry name" value="Glycosidases"/>
    <property type="match status" value="1"/>
</dbReference>